<evidence type="ECO:0000313" key="8">
    <source>
        <dbReference type="EMBL" id="WRY33623.1"/>
    </source>
</evidence>
<dbReference type="InterPro" id="IPR032816">
    <property type="entry name" value="VTT_dom"/>
</dbReference>
<feature type="transmembrane region" description="Helical" evidence="6">
    <location>
        <begin position="137"/>
        <end position="159"/>
    </location>
</feature>
<proteinExistence type="predicted"/>
<evidence type="ECO:0000256" key="2">
    <source>
        <dbReference type="ARBA" id="ARBA00022475"/>
    </source>
</evidence>
<dbReference type="Pfam" id="PF09335">
    <property type="entry name" value="VTT_dom"/>
    <property type="match status" value="1"/>
</dbReference>
<dbReference type="Proteomes" id="UP001623290">
    <property type="component" value="Chromosome"/>
</dbReference>
<name>A0ABZ1DZR9_9RHOB</name>
<keyword evidence="9" id="KW-1185">Reference proteome</keyword>
<gene>
    <name evidence="8" type="ORF">RPE78_13240</name>
</gene>
<evidence type="ECO:0000256" key="5">
    <source>
        <dbReference type="ARBA" id="ARBA00023136"/>
    </source>
</evidence>
<feature type="transmembrane region" description="Helical" evidence="6">
    <location>
        <begin position="171"/>
        <end position="191"/>
    </location>
</feature>
<keyword evidence="4 6" id="KW-1133">Transmembrane helix</keyword>
<dbReference type="InterPro" id="IPR051311">
    <property type="entry name" value="DedA_domain"/>
</dbReference>
<evidence type="ECO:0000259" key="7">
    <source>
        <dbReference type="Pfam" id="PF09335"/>
    </source>
</evidence>
<accession>A0ABZ1DZR9</accession>
<reference evidence="8 9" key="1">
    <citation type="submission" date="2023-09" db="EMBL/GenBank/DDBJ databases">
        <title>Thioclava shenzhenensis sp. nov., a multidrug resistant bacteria-antagonizing species isolated from coastal seawater.</title>
        <authorList>
            <person name="Long M."/>
        </authorList>
    </citation>
    <scope>NUCLEOTIDE SEQUENCE [LARGE SCALE GENOMIC DNA]</scope>
    <source>
        <strain evidence="8 9">FTW29</strain>
    </source>
</reference>
<organism evidence="8 9">
    <name type="scientific">Thioclava litoralis</name>
    <dbReference type="NCBI Taxonomy" id="3076557"/>
    <lineage>
        <taxon>Bacteria</taxon>
        <taxon>Pseudomonadati</taxon>
        <taxon>Pseudomonadota</taxon>
        <taxon>Alphaproteobacteria</taxon>
        <taxon>Rhodobacterales</taxon>
        <taxon>Paracoccaceae</taxon>
        <taxon>Thioclava</taxon>
    </lineage>
</organism>
<sequence length="222" mass="23838">MMAQLTDQLLALLPLWGPWLIALVTFGSCLALPVPASLVMLAGGAFVASGDLDLWSLFPAALLGAVCGDRLGYAIGRIVARHLPEPESKRARLMAKALTRLDRNGGWAIFLSRWLFSPLGPYVNFAAGTARYPRHRFWLASVAGESVWVSLYIGLGMVFGTNLSAASDLAGSIIGTIAAATVAIFLGRWLWRSVRRKAPHQVSDAEGMLPEVPVEGLPQVSE</sequence>
<dbReference type="PANTHER" id="PTHR42709:SF6">
    <property type="entry name" value="UNDECAPRENYL PHOSPHATE TRANSPORTER A"/>
    <property type="match status" value="1"/>
</dbReference>
<dbReference type="RefSeq" id="WP_339107393.1">
    <property type="nucleotide sequence ID" value="NZ_CP135443.1"/>
</dbReference>
<evidence type="ECO:0000256" key="3">
    <source>
        <dbReference type="ARBA" id="ARBA00022692"/>
    </source>
</evidence>
<keyword evidence="2" id="KW-1003">Cell membrane</keyword>
<keyword evidence="5 6" id="KW-0472">Membrane</keyword>
<keyword evidence="3 6" id="KW-0812">Transmembrane</keyword>
<evidence type="ECO:0000256" key="4">
    <source>
        <dbReference type="ARBA" id="ARBA00022989"/>
    </source>
</evidence>
<evidence type="ECO:0000256" key="6">
    <source>
        <dbReference type="SAM" id="Phobius"/>
    </source>
</evidence>
<protein>
    <submittedName>
        <fullName evidence="8">DedA family protein</fullName>
    </submittedName>
</protein>
<feature type="transmembrane region" description="Helical" evidence="6">
    <location>
        <begin position="55"/>
        <end position="80"/>
    </location>
</feature>
<dbReference type="EMBL" id="CP135443">
    <property type="protein sequence ID" value="WRY33623.1"/>
    <property type="molecule type" value="Genomic_DNA"/>
</dbReference>
<evidence type="ECO:0000256" key="1">
    <source>
        <dbReference type="ARBA" id="ARBA00004651"/>
    </source>
</evidence>
<dbReference type="PANTHER" id="PTHR42709">
    <property type="entry name" value="ALKALINE PHOSPHATASE LIKE PROTEIN"/>
    <property type="match status" value="1"/>
</dbReference>
<evidence type="ECO:0000313" key="9">
    <source>
        <dbReference type="Proteomes" id="UP001623290"/>
    </source>
</evidence>
<feature type="domain" description="VTT" evidence="7">
    <location>
        <begin position="34"/>
        <end position="156"/>
    </location>
</feature>
<comment type="subcellular location">
    <subcellularLocation>
        <location evidence="1">Cell membrane</location>
        <topology evidence="1">Multi-pass membrane protein</topology>
    </subcellularLocation>
</comment>